<evidence type="ECO:0000313" key="1">
    <source>
        <dbReference type="EMBL" id="QZA70568.1"/>
    </source>
</evidence>
<dbReference type="GeneID" id="77943973"/>
<evidence type="ECO:0000313" key="2">
    <source>
        <dbReference type="Proteomes" id="UP000827517"/>
    </source>
</evidence>
<dbReference type="KEGG" id="vg:77943973"/>
<keyword evidence="2" id="KW-1185">Reference proteome</keyword>
<protein>
    <submittedName>
        <fullName evidence="1">Uncharacterized protein</fullName>
    </submittedName>
</protein>
<sequence length="131" mass="14784">MGIPRHKLLGEPTVYAVPKKKPFTITDELDENCVFVLEGASLIPYDETVHKNICLAVFPQKEFVPSFDKSKEKTTLINMWASRNPAEDAKIKITAEINIKTGDVKVNGSGFEFVIIHMYRLNKDSKDVSKD</sequence>
<name>A0AAE7X0W8_9CAUD</name>
<accession>A0AAE7X0W8</accession>
<dbReference type="Proteomes" id="UP000827517">
    <property type="component" value="Segment"/>
</dbReference>
<organism evidence="1 2">
    <name type="scientific">Erwinia phage AH04</name>
    <dbReference type="NCBI Taxonomy" id="2869569"/>
    <lineage>
        <taxon>Viruses</taxon>
        <taxon>Duplodnaviria</taxon>
        <taxon>Heunggongvirae</taxon>
        <taxon>Uroviricota</taxon>
        <taxon>Caudoviricetes</taxon>
        <taxon>Chimalliviridae</taxon>
        <taxon>Meadowvirus</taxon>
        <taxon>Meadowvirus AH04</taxon>
    </lineage>
</organism>
<gene>
    <name evidence="1" type="primary">85</name>
    <name evidence="1" type="ORF">AH04_85</name>
</gene>
<dbReference type="RefSeq" id="YP_010667839.1">
    <property type="nucleotide sequence ID" value="NC_070952.1"/>
</dbReference>
<dbReference type="EMBL" id="MZ501267">
    <property type="protein sequence ID" value="QZA70568.1"/>
    <property type="molecule type" value="Genomic_DNA"/>
</dbReference>
<proteinExistence type="predicted"/>
<reference evidence="1" key="1">
    <citation type="submission" date="2021-07" db="EMBL/GenBank/DDBJ databases">
        <authorList>
            <person name="Roth S.J."/>
            <person name="Krukonis G.P."/>
            <person name="Delesalle V.A."/>
        </authorList>
    </citation>
    <scope>NUCLEOTIDE SEQUENCE</scope>
</reference>